<reference evidence="1 2" key="1">
    <citation type="submission" date="2023-08" db="EMBL/GenBank/DDBJ databases">
        <title>Oxalobacteraceae gen .nov., isolated from river sludge outside the plant.</title>
        <authorList>
            <person name="Zhao S.Y."/>
        </authorList>
    </citation>
    <scope>NUCLEOTIDE SEQUENCE [LARGE SCALE GENOMIC DNA]</scope>
    <source>
        <strain evidence="1 2">R-40</strain>
    </source>
</reference>
<dbReference type="RefSeq" id="WP_338434835.1">
    <property type="nucleotide sequence ID" value="NZ_JAUYVH010000001.1"/>
</dbReference>
<protein>
    <recommendedName>
        <fullName evidence="3">HEPN domain-containing protein</fullName>
    </recommendedName>
</protein>
<evidence type="ECO:0000313" key="2">
    <source>
        <dbReference type="Proteomes" id="UP001225596"/>
    </source>
</evidence>
<accession>A0ABU1BJ55</accession>
<organism evidence="1 2">
    <name type="scientific">Keguizhuia sedimenti</name>
    <dbReference type="NCBI Taxonomy" id="3064264"/>
    <lineage>
        <taxon>Bacteria</taxon>
        <taxon>Pseudomonadati</taxon>
        <taxon>Pseudomonadota</taxon>
        <taxon>Betaproteobacteria</taxon>
        <taxon>Burkholderiales</taxon>
        <taxon>Oxalobacteraceae</taxon>
        <taxon>Keguizhuia</taxon>
    </lineage>
</organism>
<dbReference type="EMBL" id="JAUYVH010000001">
    <property type="protein sequence ID" value="MDQ9169007.1"/>
    <property type="molecule type" value="Genomic_DNA"/>
</dbReference>
<gene>
    <name evidence="1" type="ORF">Q8A64_01150</name>
</gene>
<proteinExistence type="predicted"/>
<keyword evidence="2" id="KW-1185">Reference proteome</keyword>
<comment type="caution">
    <text evidence="1">The sequence shown here is derived from an EMBL/GenBank/DDBJ whole genome shotgun (WGS) entry which is preliminary data.</text>
</comment>
<evidence type="ECO:0000313" key="1">
    <source>
        <dbReference type="EMBL" id="MDQ9169007.1"/>
    </source>
</evidence>
<name>A0ABU1BJ55_9BURK</name>
<sequence>MQKIKITQSELDEGNGRFDDYMKYIDHRLSSRSVDPRMALFTAAELIKQDGLKIYVGNHSDNAGLSVANWLHNFYGDRETISYCYPSIVYQLAGRPYLLRMPIQKPPEMLVSQAVIDLNEEIVKSLSDSQISALNKDYSQFYDALSLIARLDVTTVVHLEAAAQRIYEGAPLYALARWESLMFVERAMKEILVQEGCRNFRGADGHDIKGALHAEWTRLGKSALPENMLDDVMCSPSIRYERTSQPFLATLRAHHSAIRLGALIAKEIPPVPTMEEELSISIKEIARQGILALARLIPALAKTDEPTVVKLIRDNS</sequence>
<dbReference type="Proteomes" id="UP001225596">
    <property type="component" value="Unassembled WGS sequence"/>
</dbReference>
<evidence type="ECO:0008006" key="3">
    <source>
        <dbReference type="Google" id="ProtNLM"/>
    </source>
</evidence>